<accession>A0ABU4AFY9</accession>
<comment type="caution">
    <text evidence="2">The sequence shown here is derived from an EMBL/GenBank/DDBJ whole genome shotgun (WGS) entry which is preliminary data.</text>
</comment>
<dbReference type="PANTHER" id="PTHR38592">
    <property type="entry name" value="BLL4819 PROTEIN"/>
    <property type="match status" value="1"/>
</dbReference>
<keyword evidence="3" id="KW-1185">Reference proteome</keyword>
<feature type="transmembrane region" description="Helical" evidence="1">
    <location>
        <begin position="203"/>
        <end position="228"/>
    </location>
</feature>
<protein>
    <submittedName>
        <fullName evidence="2">OpgC domain-containing protein</fullName>
    </submittedName>
</protein>
<dbReference type="EMBL" id="JAWLIP010000001">
    <property type="protein sequence ID" value="MDV6225162.1"/>
    <property type="molecule type" value="Genomic_DNA"/>
</dbReference>
<feature type="transmembrane region" description="Helical" evidence="1">
    <location>
        <begin position="12"/>
        <end position="32"/>
    </location>
</feature>
<dbReference type="PIRSF" id="PIRSF028704">
    <property type="entry name" value="UPC028704"/>
    <property type="match status" value="1"/>
</dbReference>
<dbReference type="Proteomes" id="UP001185659">
    <property type="component" value="Unassembled WGS sequence"/>
</dbReference>
<organism evidence="2 3">
    <name type="scientific">Nitratireductor aquimarinus</name>
    <dbReference type="NCBI Taxonomy" id="889300"/>
    <lineage>
        <taxon>Bacteria</taxon>
        <taxon>Pseudomonadati</taxon>
        <taxon>Pseudomonadota</taxon>
        <taxon>Alphaproteobacteria</taxon>
        <taxon>Hyphomicrobiales</taxon>
        <taxon>Phyllobacteriaceae</taxon>
        <taxon>Nitratireductor</taxon>
    </lineage>
</organism>
<feature type="transmembrane region" description="Helical" evidence="1">
    <location>
        <begin position="83"/>
        <end position="105"/>
    </location>
</feature>
<dbReference type="PANTHER" id="PTHR38592:SF3">
    <property type="entry name" value="BLL4819 PROTEIN"/>
    <property type="match status" value="1"/>
</dbReference>
<keyword evidence="1" id="KW-0472">Membrane</keyword>
<feature type="transmembrane region" description="Helical" evidence="1">
    <location>
        <begin position="361"/>
        <end position="380"/>
    </location>
</feature>
<sequence>MRRLEILDGMRGYFLVFMVLNHLTFAGGYLLVKFNHGELGYVQDAQGFVFLSGLLVGMVYARRMLRDGYAAGAAKVRKRAFEIYRYAVACLAIIFLLGFVLSASSTYWEPWLWDLADHNPFYALASLLLLYQPTYMDILPQYIVYMLVSPPLIWLCVTGRWMWVAALSAFLWAAVQLGLHFPVAGGIRALLDEVHEGEMFRTAFNVLAWQAVFMSGLVLGALTATGRIDWEKVMNPKRTALVWLAFALVLVFMGFRFGFTFKLLPEPMMERFRSLDNRTEFSFVYLVNFMATGYLVAWMVMAGSLANNRIVRALGNGLRWIFSLSFLRLIGRHSLQVYAWHVIVIYLLKGFEHHYGPFSEWTKTAIALSAIASLAVPALYRERATYFSRVPFLRDRASSDDVKARAAPAK</sequence>
<name>A0ABU4AFY9_9HYPH</name>
<evidence type="ECO:0000313" key="3">
    <source>
        <dbReference type="Proteomes" id="UP001185659"/>
    </source>
</evidence>
<proteinExistence type="predicted"/>
<keyword evidence="1" id="KW-0812">Transmembrane</keyword>
<gene>
    <name evidence="2" type="ORF">R2G56_02585</name>
</gene>
<feature type="transmembrane region" description="Helical" evidence="1">
    <location>
        <begin position="282"/>
        <end position="301"/>
    </location>
</feature>
<feature type="transmembrane region" description="Helical" evidence="1">
    <location>
        <begin position="143"/>
        <end position="163"/>
    </location>
</feature>
<keyword evidence="1" id="KW-1133">Transmembrane helix</keyword>
<feature type="transmembrane region" description="Helical" evidence="1">
    <location>
        <begin position="44"/>
        <end position="62"/>
    </location>
</feature>
<evidence type="ECO:0000313" key="2">
    <source>
        <dbReference type="EMBL" id="MDV6225162.1"/>
    </source>
</evidence>
<evidence type="ECO:0000256" key="1">
    <source>
        <dbReference type="SAM" id="Phobius"/>
    </source>
</evidence>
<dbReference type="RefSeq" id="WP_317560363.1">
    <property type="nucleotide sequence ID" value="NZ_JAWLIP010000001.1"/>
</dbReference>
<feature type="transmembrane region" description="Helical" evidence="1">
    <location>
        <begin position="337"/>
        <end position="355"/>
    </location>
</feature>
<feature type="transmembrane region" description="Helical" evidence="1">
    <location>
        <begin position="240"/>
        <end position="261"/>
    </location>
</feature>
<feature type="transmembrane region" description="Helical" evidence="1">
    <location>
        <begin position="169"/>
        <end position="191"/>
    </location>
</feature>
<dbReference type="InterPro" id="IPR014550">
    <property type="entry name" value="UCP028704_OpgC"/>
</dbReference>
<reference evidence="2 3" key="1">
    <citation type="submission" date="2023-10" db="EMBL/GenBank/DDBJ databases">
        <authorList>
            <person name="Venkata Ramana C."/>
            <person name="Sasikala C."/>
            <person name="Dhurka M."/>
        </authorList>
    </citation>
    <scope>NUCLEOTIDE SEQUENCE [LARGE SCALE GENOMIC DNA]</scope>
    <source>
        <strain evidence="2 3">KCTC 32151</strain>
    </source>
</reference>
<dbReference type="Pfam" id="PF10129">
    <property type="entry name" value="OpgC_C"/>
    <property type="match status" value="1"/>
</dbReference>